<dbReference type="Proteomes" id="UP000215914">
    <property type="component" value="Chromosome 17"/>
</dbReference>
<dbReference type="EC" id="2.4.1.-" evidence="4"/>
<reference evidence="6" key="2">
    <citation type="submission" date="2017-02" db="EMBL/GenBank/DDBJ databases">
        <title>Sunflower complete genome.</title>
        <authorList>
            <person name="Langlade N."/>
            <person name="Munos S."/>
        </authorList>
    </citation>
    <scope>NUCLEOTIDE SEQUENCE [LARGE SCALE GENOMIC DNA]</scope>
    <source>
        <tissue evidence="6">Leaves</tissue>
    </source>
</reference>
<sequence length="468" mass="52145">MAKPHVIVIPYPAQGHVIPTLELAQCLVTQGVKVTFINTEVSHNLVTNNCLDKDGFGGLMQMVSLPDGLEPWDDRSDPCKLALSILQTMPLKLEELIVRINKEEESSRVSCVIADDCLGWAIKVAKKMGVRRAAFRPASVATLATILSCQKLIDEGIINKNGIPLSDEMIQLSETMPPIKPQNLAWACFEDSTITQVFFKFVVQTEEASRLIERFICNSCPELEAAAFSMYPQLQPIGPLLARNRLADQAGQFLQEDTTCLTWLDQQPPCSVIYVAFGSSTTFNQTQFEELALGLELSNRPFLWVVRPGMTKETATGYPDGYVKAVGSRGRIVKWAPQQKVLARPSVACFMSHCGWNSTLEGVTNGVPLLCWPHFCDQFQNASYACDIWKTGLEFEKDEEAGIVTRIEIISKVEQLLSDKTYKVKALEIKEKVTSSVSKGGYSHRNLDSFVQWIHKNDADAKDEPDFM</sequence>
<dbReference type="CDD" id="cd03784">
    <property type="entry name" value="GT1_Gtf-like"/>
    <property type="match status" value="1"/>
</dbReference>
<protein>
    <recommendedName>
        <fullName evidence="4">Glycosyltransferase</fullName>
        <ecNumber evidence="4">2.4.1.-</ecNumber>
    </recommendedName>
</protein>
<dbReference type="PROSITE" id="PS00375">
    <property type="entry name" value="UDPGT"/>
    <property type="match status" value="1"/>
</dbReference>
<dbReference type="SUPFAM" id="SSF53756">
    <property type="entry name" value="UDP-Glycosyltransferase/glycogen phosphorylase"/>
    <property type="match status" value="1"/>
</dbReference>
<evidence type="ECO:0000256" key="2">
    <source>
        <dbReference type="ARBA" id="ARBA00022679"/>
    </source>
</evidence>
<dbReference type="Gramene" id="mRNA:HanXRQr2_Chr17g0796951">
    <property type="protein sequence ID" value="mRNA:HanXRQr2_Chr17g0796951"/>
    <property type="gene ID" value="HanXRQr2_Chr17g0796951"/>
</dbReference>
<name>A0A251RP42_HELAN</name>
<dbReference type="EMBL" id="MNCJ02000332">
    <property type="protein sequence ID" value="KAF5754938.1"/>
    <property type="molecule type" value="Genomic_DNA"/>
</dbReference>
<evidence type="ECO:0000313" key="7">
    <source>
        <dbReference type="Proteomes" id="UP000215914"/>
    </source>
</evidence>
<dbReference type="InterPro" id="IPR002213">
    <property type="entry name" value="UDP_glucos_trans"/>
</dbReference>
<dbReference type="InterPro" id="IPR035595">
    <property type="entry name" value="UDP_glycos_trans_CS"/>
</dbReference>
<keyword evidence="7" id="KW-1185">Reference proteome</keyword>
<gene>
    <name evidence="6" type="ORF">HannXRQ_Chr17g0546091</name>
    <name evidence="5" type="ORF">HanXRQr2_Chr17g0796951</name>
</gene>
<evidence type="ECO:0000313" key="6">
    <source>
        <dbReference type="EMBL" id="OTF86010.1"/>
    </source>
</evidence>
<dbReference type="PANTHER" id="PTHR11926:SF1412">
    <property type="entry name" value="UDP-GLYCOSYLTRANSFERASE 83A1-LIKE"/>
    <property type="match status" value="1"/>
</dbReference>
<dbReference type="GO" id="GO:0008194">
    <property type="term" value="F:UDP-glycosyltransferase activity"/>
    <property type="evidence" value="ECO:0000318"/>
    <property type="project" value="GO_Central"/>
</dbReference>
<accession>A0A251RP42</accession>
<dbReference type="FunFam" id="3.40.50.2000:FF:000061">
    <property type="entry name" value="UDP-glycosyltransferase 83A1"/>
    <property type="match status" value="1"/>
</dbReference>
<keyword evidence="3 5" id="KW-0328">Glycosyltransferase</keyword>
<reference evidence="5 7" key="1">
    <citation type="journal article" date="2017" name="Nature">
        <title>The sunflower genome provides insights into oil metabolism, flowering and Asterid evolution.</title>
        <authorList>
            <person name="Badouin H."/>
            <person name="Gouzy J."/>
            <person name="Grassa C.J."/>
            <person name="Murat F."/>
            <person name="Staton S.E."/>
            <person name="Cottret L."/>
            <person name="Lelandais-Briere C."/>
            <person name="Owens G.L."/>
            <person name="Carrere S."/>
            <person name="Mayjonade B."/>
            <person name="Legrand L."/>
            <person name="Gill N."/>
            <person name="Kane N.C."/>
            <person name="Bowers J.E."/>
            <person name="Hubner S."/>
            <person name="Bellec A."/>
            <person name="Berard A."/>
            <person name="Berges H."/>
            <person name="Blanchet N."/>
            <person name="Boniface M.C."/>
            <person name="Brunel D."/>
            <person name="Catrice O."/>
            <person name="Chaidir N."/>
            <person name="Claudel C."/>
            <person name="Donnadieu C."/>
            <person name="Faraut T."/>
            <person name="Fievet G."/>
            <person name="Helmstetter N."/>
            <person name="King M."/>
            <person name="Knapp S.J."/>
            <person name="Lai Z."/>
            <person name="Le Paslier M.C."/>
            <person name="Lippi Y."/>
            <person name="Lorenzon L."/>
            <person name="Mandel J.R."/>
            <person name="Marage G."/>
            <person name="Marchand G."/>
            <person name="Marquand E."/>
            <person name="Bret-Mestries E."/>
            <person name="Morien E."/>
            <person name="Nambeesan S."/>
            <person name="Nguyen T."/>
            <person name="Pegot-Espagnet P."/>
            <person name="Pouilly N."/>
            <person name="Raftis F."/>
            <person name="Sallet E."/>
            <person name="Schiex T."/>
            <person name="Thomas J."/>
            <person name="Vandecasteele C."/>
            <person name="Vares D."/>
            <person name="Vear F."/>
            <person name="Vautrin S."/>
            <person name="Crespi M."/>
            <person name="Mangin B."/>
            <person name="Burke J.M."/>
            <person name="Salse J."/>
            <person name="Munos S."/>
            <person name="Vincourt P."/>
            <person name="Rieseberg L.H."/>
            <person name="Langlade N.B."/>
        </authorList>
    </citation>
    <scope>NUCLEOTIDE SEQUENCE [LARGE SCALE GENOMIC DNA]</scope>
    <source>
        <strain evidence="7">cv. SF193</strain>
        <tissue evidence="5">Leaves</tissue>
    </source>
</reference>
<evidence type="ECO:0000256" key="3">
    <source>
        <dbReference type="RuleBase" id="RU003718"/>
    </source>
</evidence>
<organism evidence="6 7">
    <name type="scientific">Helianthus annuus</name>
    <name type="common">Common sunflower</name>
    <dbReference type="NCBI Taxonomy" id="4232"/>
    <lineage>
        <taxon>Eukaryota</taxon>
        <taxon>Viridiplantae</taxon>
        <taxon>Streptophyta</taxon>
        <taxon>Embryophyta</taxon>
        <taxon>Tracheophyta</taxon>
        <taxon>Spermatophyta</taxon>
        <taxon>Magnoliopsida</taxon>
        <taxon>eudicotyledons</taxon>
        <taxon>Gunneridae</taxon>
        <taxon>Pentapetalae</taxon>
        <taxon>asterids</taxon>
        <taxon>campanulids</taxon>
        <taxon>Asterales</taxon>
        <taxon>Asteraceae</taxon>
        <taxon>Asteroideae</taxon>
        <taxon>Heliantheae alliance</taxon>
        <taxon>Heliantheae</taxon>
        <taxon>Helianthus</taxon>
    </lineage>
</organism>
<keyword evidence="2 3" id="KW-0808">Transferase</keyword>
<dbReference type="InParanoid" id="A0A251RP42"/>
<dbReference type="OrthoDB" id="5835829at2759"/>
<dbReference type="Gene3D" id="3.40.50.2000">
    <property type="entry name" value="Glycogen Phosphorylase B"/>
    <property type="match status" value="2"/>
</dbReference>
<evidence type="ECO:0000256" key="4">
    <source>
        <dbReference type="RuleBase" id="RU362057"/>
    </source>
</evidence>
<evidence type="ECO:0000313" key="5">
    <source>
        <dbReference type="EMBL" id="KAF5754938.1"/>
    </source>
</evidence>
<dbReference type="OMA" id="CLAICCE"/>
<comment type="similarity">
    <text evidence="1 3">Belongs to the UDP-glycosyltransferase family.</text>
</comment>
<reference evidence="5" key="3">
    <citation type="submission" date="2020-06" db="EMBL/GenBank/DDBJ databases">
        <title>Helianthus annuus Genome sequencing and assembly Release 2.</title>
        <authorList>
            <person name="Gouzy J."/>
            <person name="Langlade N."/>
            <person name="Munos S."/>
        </authorList>
    </citation>
    <scope>NUCLEOTIDE SEQUENCE</scope>
    <source>
        <tissue evidence="5">Leaves</tissue>
    </source>
</reference>
<dbReference type="Pfam" id="PF00201">
    <property type="entry name" value="UDPGT"/>
    <property type="match status" value="1"/>
</dbReference>
<dbReference type="FunFam" id="3.40.50.2000:FF:000108">
    <property type="entry name" value="UDP-glycosyltransferase 83A1"/>
    <property type="match status" value="1"/>
</dbReference>
<dbReference type="PANTHER" id="PTHR11926">
    <property type="entry name" value="GLUCOSYL/GLUCURONOSYL TRANSFERASES"/>
    <property type="match status" value="1"/>
</dbReference>
<dbReference type="AlphaFoldDB" id="A0A251RP42"/>
<dbReference type="EMBL" id="CM007906">
    <property type="protein sequence ID" value="OTF86010.1"/>
    <property type="molecule type" value="Genomic_DNA"/>
</dbReference>
<proteinExistence type="inferred from homology"/>
<evidence type="ECO:0000256" key="1">
    <source>
        <dbReference type="ARBA" id="ARBA00009995"/>
    </source>
</evidence>